<evidence type="ECO:0000313" key="1">
    <source>
        <dbReference type="EMBL" id="NJP03502.1"/>
    </source>
</evidence>
<dbReference type="EMBL" id="JAAVJI010000021">
    <property type="protein sequence ID" value="NJP03502.1"/>
    <property type="molecule type" value="Genomic_DNA"/>
</dbReference>
<organism evidence="1 2">
    <name type="scientific">Pseudomonas quercus</name>
    <dbReference type="NCBI Taxonomy" id="2722792"/>
    <lineage>
        <taxon>Bacteria</taxon>
        <taxon>Pseudomonadati</taxon>
        <taxon>Pseudomonadota</taxon>
        <taxon>Gammaproteobacteria</taxon>
        <taxon>Pseudomonadales</taxon>
        <taxon>Pseudomonadaceae</taxon>
        <taxon>Pseudomonas</taxon>
    </lineage>
</organism>
<protein>
    <submittedName>
        <fullName evidence="1">Uncharacterized protein</fullName>
    </submittedName>
</protein>
<dbReference type="Proteomes" id="UP000746535">
    <property type="component" value="Unassembled WGS sequence"/>
</dbReference>
<gene>
    <name evidence="1" type="ORF">HBH25_21940</name>
</gene>
<keyword evidence="2" id="KW-1185">Reference proteome</keyword>
<comment type="caution">
    <text evidence="1">The sequence shown here is derived from an EMBL/GenBank/DDBJ whole genome shotgun (WGS) entry which is preliminary data.</text>
</comment>
<proteinExistence type="predicted"/>
<evidence type="ECO:0000313" key="2">
    <source>
        <dbReference type="Proteomes" id="UP000746535"/>
    </source>
</evidence>
<sequence>MNNEVVLKNGFFQVRKLRITRQLDCQVFIVLALVTNAGFTVGRSQGIKVSTGSHILFNNLLDQGLLELTVLAVEIIAFVPGQYAGRIADIYTDTLPG</sequence>
<name>A0ABX0YMW6_9PSED</name>
<reference evidence="1 2" key="1">
    <citation type="submission" date="2020-03" db="EMBL/GenBank/DDBJ databases">
        <authorList>
            <person name="Wang L."/>
            <person name="He N."/>
            <person name="Li Y."/>
            <person name="Fang Y."/>
            <person name="Zhang F."/>
        </authorList>
    </citation>
    <scope>NUCLEOTIDE SEQUENCE [LARGE SCALE GENOMIC DNA]</scope>
    <source>
        <strain evidence="2">hsmgli-8</strain>
    </source>
</reference>
<accession>A0ABX0YMW6</accession>